<sequence length="367" mass="39301">MKIGCALVLGFILVLVSVVCVSADDVQGETKANPVVDAKTHASAEVKNAEKEKPGEVEKKSSPAVKDGDRVDGDKKGAQNGSDASDQGLKKETRDADGGSSGKTHGKDTEQKEKKRVVPDPKEGTKIDEGSSGGSTTDLKKEKPLGEECDISNRCTDKENKLVACLRVPGNDAPGLSLLIQNKGKGTMVVKISVPKFVEVEKTSVEVKEKENQKVKVSFKKSGKGGDILLNTGTGHCSLDLKSLIANNNGGKEVVSLSKAKYLVFFTETKSLSFMFLALIVIIASVGVWISIRRRRRVATVSSYQKLDMELPISNAGQEIVNASGVNDGWDNGWDDNWDDEEAPMSPMPVTPSPSSKGLASRKLNKD</sequence>
<feature type="signal peptide" evidence="3">
    <location>
        <begin position="1"/>
        <end position="23"/>
    </location>
</feature>
<feature type="compositionally biased region" description="Basic and acidic residues" evidence="1">
    <location>
        <begin position="38"/>
        <end position="77"/>
    </location>
</feature>
<feature type="compositionally biased region" description="Acidic residues" evidence="1">
    <location>
        <begin position="333"/>
        <end position="343"/>
    </location>
</feature>
<keyword evidence="3" id="KW-0732">Signal</keyword>
<dbReference type="Proteomes" id="UP000594263">
    <property type="component" value="Unplaced"/>
</dbReference>
<keyword evidence="6" id="KW-1185">Reference proteome</keyword>
<organism evidence="5 6">
    <name type="scientific">Kalanchoe fedtschenkoi</name>
    <name type="common">Lavender scallops</name>
    <name type="synonym">South American air plant</name>
    <dbReference type="NCBI Taxonomy" id="63787"/>
    <lineage>
        <taxon>Eukaryota</taxon>
        <taxon>Viridiplantae</taxon>
        <taxon>Streptophyta</taxon>
        <taxon>Embryophyta</taxon>
        <taxon>Tracheophyta</taxon>
        <taxon>Spermatophyta</taxon>
        <taxon>Magnoliopsida</taxon>
        <taxon>eudicotyledons</taxon>
        <taxon>Gunneridae</taxon>
        <taxon>Pentapetalae</taxon>
        <taxon>Saxifragales</taxon>
        <taxon>Crassulaceae</taxon>
        <taxon>Kalanchoe</taxon>
    </lineage>
</organism>
<dbReference type="InterPro" id="IPR055780">
    <property type="entry name" value="DUF7356"/>
</dbReference>
<feature type="compositionally biased region" description="Basic and acidic residues" evidence="1">
    <location>
        <begin position="105"/>
        <end position="129"/>
    </location>
</feature>
<evidence type="ECO:0000256" key="3">
    <source>
        <dbReference type="SAM" id="SignalP"/>
    </source>
</evidence>
<feature type="region of interest" description="Disordered" evidence="1">
    <location>
        <begin position="37"/>
        <end position="143"/>
    </location>
</feature>
<dbReference type="Pfam" id="PF24053">
    <property type="entry name" value="DUF7356"/>
    <property type="match status" value="1"/>
</dbReference>
<name>A0A7N0RDA0_KALFE</name>
<keyword evidence="2" id="KW-0472">Membrane</keyword>
<feature type="domain" description="DUF7356" evidence="4">
    <location>
        <begin position="141"/>
        <end position="244"/>
    </location>
</feature>
<dbReference type="Gramene" id="Kaladp0008s0510.1.v1.1">
    <property type="protein sequence ID" value="Kaladp0008s0510.1.v1.1.CDS.1"/>
    <property type="gene ID" value="Kaladp0008s0510.v1.1"/>
</dbReference>
<keyword evidence="2" id="KW-0812">Transmembrane</keyword>
<protein>
    <recommendedName>
        <fullName evidence="4">DUF7356 domain-containing protein</fullName>
    </recommendedName>
</protein>
<evidence type="ECO:0000313" key="5">
    <source>
        <dbReference type="EnsemblPlants" id="Kaladp0008s0510.1.v1.1.CDS.1"/>
    </source>
</evidence>
<feature type="compositionally biased region" description="Basic and acidic residues" evidence="1">
    <location>
        <begin position="88"/>
        <end position="97"/>
    </location>
</feature>
<evidence type="ECO:0000256" key="1">
    <source>
        <dbReference type="SAM" id="MobiDB-lite"/>
    </source>
</evidence>
<accession>A0A7N0RDA0</accession>
<dbReference type="AlphaFoldDB" id="A0A7N0RDA0"/>
<feature type="transmembrane region" description="Helical" evidence="2">
    <location>
        <begin position="272"/>
        <end position="292"/>
    </location>
</feature>
<dbReference type="PANTHER" id="PTHR34200:SF8">
    <property type="entry name" value="TRANSMEMBRANE PROTEIN"/>
    <property type="match status" value="1"/>
</dbReference>
<dbReference type="OMA" id="YGCEIRL"/>
<evidence type="ECO:0000259" key="4">
    <source>
        <dbReference type="Pfam" id="PF24053"/>
    </source>
</evidence>
<evidence type="ECO:0000256" key="2">
    <source>
        <dbReference type="SAM" id="Phobius"/>
    </source>
</evidence>
<feature type="region of interest" description="Disordered" evidence="1">
    <location>
        <begin position="332"/>
        <end position="367"/>
    </location>
</feature>
<dbReference type="EnsemblPlants" id="Kaladp0008s0510.1.v1.1">
    <property type="protein sequence ID" value="Kaladp0008s0510.1.v1.1.CDS.1"/>
    <property type="gene ID" value="Kaladp0008s0510.v1.1"/>
</dbReference>
<evidence type="ECO:0000313" key="6">
    <source>
        <dbReference type="Proteomes" id="UP000594263"/>
    </source>
</evidence>
<feature type="chain" id="PRO_5029891529" description="DUF7356 domain-containing protein" evidence="3">
    <location>
        <begin position="24"/>
        <end position="367"/>
    </location>
</feature>
<dbReference type="PANTHER" id="PTHR34200">
    <property type="entry name" value="DENTIN SIALOPHOSPHOPROTEIN-LIKE ISOFORM X1"/>
    <property type="match status" value="1"/>
</dbReference>
<keyword evidence="2" id="KW-1133">Transmembrane helix</keyword>
<reference evidence="5" key="1">
    <citation type="submission" date="2021-01" db="UniProtKB">
        <authorList>
            <consortium name="EnsemblPlants"/>
        </authorList>
    </citation>
    <scope>IDENTIFICATION</scope>
</reference>
<proteinExistence type="predicted"/>